<feature type="domain" description="OLD protein-like TOPRIM" evidence="2">
    <location>
        <begin position="468"/>
        <end position="535"/>
    </location>
</feature>
<evidence type="ECO:0000313" key="3">
    <source>
        <dbReference type="EMBL" id="TGD36421.1"/>
    </source>
</evidence>
<dbReference type="Pfam" id="PF20469">
    <property type="entry name" value="OLD-like_TOPRIM"/>
    <property type="match status" value="1"/>
</dbReference>
<keyword evidence="3" id="KW-0540">Nuclease</keyword>
<dbReference type="Pfam" id="PF13175">
    <property type="entry name" value="AAA_15"/>
    <property type="match status" value="1"/>
</dbReference>
<dbReference type="AlphaFoldDB" id="A0A4Z0KGT2"/>
<dbReference type="CDD" id="cd01026">
    <property type="entry name" value="TOPRIM_OLD"/>
    <property type="match status" value="1"/>
</dbReference>
<dbReference type="PANTHER" id="PTHR43581:SF2">
    <property type="entry name" value="EXCINUCLEASE ATPASE SUBUNIT"/>
    <property type="match status" value="1"/>
</dbReference>
<accession>A0A4Z0KGT2</accession>
<dbReference type="GO" id="GO:0004519">
    <property type="term" value="F:endonuclease activity"/>
    <property type="evidence" value="ECO:0007669"/>
    <property type="project" value="UniProtKB-KW"/>
</dbReference>
<sequence>MRVSSIYVDGYRRLTSQKINFEDGTTILAGANNSGKTSLIDLLRVVLGGDGNLRAEDLSASARFDWLMSLVDAAIEGEDCFRALLEDENVFEKVPSVVVRIEVGYDPDTDDIRQFADYLMDLDSEKSSFYFEFRFSSKRDGMIAAFSGLYSDIRKAVDDCNWRSANDAEPGSSVFLVLQAKVDAALVNCSKPEVFFSDESYSNVLPMSTDKSFKRLFNFRAVKASRALDDTSDDKSGELNQRLIAVAKEDKNWEGVISKLPSRVVEAIHDLDIRKLTTDETLRSLNTVIESISSTNGAKQNDLFLDFHVTEDHAVQMIARAMQTRYLGAGVPLSEASQGLGYSNLIFLHLEAESFIRSAAQEENRYLVNLVVLEEPESHMHPQMQSAFIKHLLSRVNEIGCLQAAVTTHSSEIVRLSGIEQLRVLKSEEAGCRIVDLRKFHTEEIADKPAETQRLFSFLYAINFSDLLFADRVIMYEGDTERMYFQALIKAHEELAGLRAQYISYIHVGGAYAHIYKPLVVDTLRLKTVIITDLDYEKESNLSSFEKLKPLLSTNATLNEFFQDGKKNSPPSVADLSSAISADTGVALVPDTELAAVAFQMQPEGYARTLEEAILATLLDAPVWTSLTKKKWKTFRNESGLKFSIPREPESPTITQIVASTSNQKTDFMYSLILNSNLVEAVPPYILSALRWLDS</sequence>
<dbReference type="Proteomes" id="UP000297736">
    <property type="component" value="Unassembled WGS sequence"/>
</dbReference>
<evidence type="ECO:0000259" key="1">
    <source>
        <dbReference type="Pfam" id="PF13175"/>
    </source>
</evidence>
<name>A0A4Z0KGT2_BREAU</name>
<dbReference type="InterPro" id="IPR051396">
    <property type="entry name" value="Bact_Antivir_Def_Nuclease"/>
</dbReference>
<dbReference type="EMBL" id="RHFF01000036">
    <property type="protein sequence ID" value="TGD36421.1"/>
    <property type="molecule type" value="Genomic_DNA"/>
</dbReference>
<evidence type="ECO:0000259" key="2">
    <source>
        <dbReference type="Pfam" id="PF20469"/>
    </source>
</evidence>
<gene>
    <name evidence="3" type="ORF">EB834_19820</name>
</gene>
<dbReference type="PANTHER" id="PTHR43581">
    <property type="entry name" value="ATP/GTP PHOSPHATASE"/>
    <property type="match status" value="1"/>
</dbReference>
<dbReference type="InterPro" id="IPR027417">
    <property type="entry name" value="P-loop_NTPase"/>
</dbReference>
<reference evidence="3 4" key="1">
    <citation type="submission" date="2018-10" db="EMBL/GenBank/DDBJ databases">
        <title>Brevibacterium genomes from Austrain hard cheese rinds.</title>
        <authorList>
            <person name="Anast J.M."/>
            <person name="Dzieciol M."/>
            <person name="Schultz D.L."/>
            <person name="Mann E."/>
            <person name="Wagner M."/>
            <person name="Schmitz-Esser S."/>
        </authorList>
    </citation>
    <scope>NUCLEOTIDE SEQUENCE [LARGE SCALE GENOMIC DNA]</scope>
    <source>
        <strain evidence="3 4">L261</strain>
    </source>
</reference>
<keyword evidence="3" id="KW-0378">Hydrolase</keyword>
<evidence type="ECO:0000313" key="4">
    <source>
        <dbReference type="Proteomes" id="UP000297736"/>
    </source>
</evidence>
<protein>
    <submittedName>
        <fullName evidence="3">ATP-dependent endonuclease</fullName>
    </submittedName>
</protein>
<organism evidence="3 4">
    <name type="scientific">Brevibacterium aurantiacum</name>
    <dbReference type="NCBI Taxonomy" id="273384"/>
    <lineage>
        <taxon>Bacteria</taxon>
        <taxon>Bacillati</taxon>
        <taxon>Actinomycetota</taxon>
        <taxon>Actinomycetes</taxon>
        <taxon>Micrococcales</taxon>
        <taxon>Brevibacteriaceae</taxon>
        <taxon>Brevibacterium</taxon>
    </lineage>
</organism>
<dbReference type="SUPFAM" id="SSF52540">
    <property type="entry name" value="P-loop containing nucleoside triphosphate hydrolases"/>
    <property type="match status" value="1"/>
</dbReference>
<proteinExistence type="predicted"/>
<dbReference type="InterPro" id="IPR034139">
    <property type="entry name" value="TOPRIM_OLD"/>
</dbReference>
<comment type="caution">
    <text evidence="3">The sequence shown here is derived from an EMBL/GenBank/DDBJ whole genome shotgun (WGS) entry which is preliminary data.</text>
</comment>
<feature type="domain" description="Endonuclease GajA/Old nuclease/RecF-like AAA" evidence="1">
    <location>
        <begin position="1"/>
        <end position="414"/>
    </location>
</feature>
<dbReference type="InterPro" id="IPR041685">
    <property type="entry name" value="AAA_GajA/Old/RecF-like"/>
</dbReference>
<keyword evidence="3" id="KW-0255">Endonuclease</keyword>
<dbReference type="RefSeq" id="WP_135448579.1">
    <property type="nucleotide sequence ID" value="NZ_RHFF01000036.1"/>
</dbReference>
<dbReference type="Gene3D" id="3.40.50.300">
    <property type="entry name" value="P-loop containing nucleotide triphosphate hydrolases"/>
    <property type="match status" value="1"/>
</dbReference>